<dbReference type="GeneID" id="115267795"/>
<dbReference type="Pfam" id="PF00096">
    <property type="entry name" value="zf-C2H2"/>
    <property type="match status" value="3"/>
</dbReference>
<evidence type="ECO:0000256" key="4">
    <source>
        <dbReference type="ARBA" id="ARBA00022833"/>
    </source>
</evidence>
<dbReference type="RefSeq" id="XP_029730969.2">
    <property type="nucleotide sequence ID" value="XM_029875109.2"/>
</dbReference>
<evidence type="ECO:0000256" key="3">
    <source>
        <dbReference type="ARBA" id="ARBA00022771"/>
    </source>
</evidence>
<dbReference type="InterPro" id="IPR036236">
    <property type="entry name" value="Znf_C2H2_sf"/>
</dbReference>
<keyword evidence="2" id="KW-0677">Repeat</keyword>
<feature type="domain" description="C2H2-type" evidence="7">
    <location>
        <begin position="571"/>
        <end position="598"/>
    </location>
</feature>
<dbReference type="InterPro" id="IPR013087">
    <property type="entry name" value="Znf_C2H2_type"/>
</dbReference>
<feature type="domain" description="C2H2-type" evidence="7">
    <location>
        <begin position="515"/>
        <end position="542"/>
    </location>
</feature>
<keyword evidence="4" id="KW-0862">Zinc</keyword>
<name>A0ABM2A064_AEDAL</name>
<feature type="domain" description="C2H2-type" evidence="7">
    <location>
        <begin position="543"/>
        <end position="570"/>
    </location>
</feature>
<reference evidence="8" key="2">
    <citation type="submission" date="2025-05" db="UniProtKB">
        <authorList>
            <consortium name="EnsemblMetazoa"/>
        </authorList>
    </citation>
    <scope>IDENTIFICATION</scope>
    <source>
        <strain evidence="8">Foshan</strain>
    </source>
</reference>
<dbReference type="PROSITE" id="PS00028">
    <property type="entry name" value="ZINC_FINGER_C2H2_1"/>
    <property type="match status" value="4"/>
</dbReference>
<sequence length="598" mass="67678">MPLKTKKQKAACKRWIARKLARQSATEMKLWQPTSSDQWPSASHGDSGTPIQEEIDTPLEMPIEVKEEPPEVESNPFVVDETLSEEIKVEVDLLDPSIEADPINVHQLCTATEPAAADQPTTEHVDTDRVRCRFCLKIFYLEKRPQARRSVARQMIKYVLGVHIEGSRREGPNCCRECRKMFKLFYDFKRSCLAALTRPDLLLASSAGEKERRKIAKSNPSKRVKIGNEMIIGRSDKGEHIELQERSVDGGEDSKFVRDAADSEVQPEVSHSVGPGLALSLYDDPSFETPVKNFRELSRTDFPVLENNIPFNSGVQSSNELPSIEINTEDISNSNEVNTVPCDQCHPESHQSVQSSPNVIDTAPSSESEQPNPPSDEPKMVSCFLTTQDERTGSNQQILCSRCWKAFETEFVFEHHKPFCIKARERPQSFACTLCPKKFRHEKDLDLHVKWHNGERSFPCRREGCTKSFFTTKTRHGHESTCGKTGTHMCTICAAILKSTACLKAHMANHGERSFVCPQCDKAFHTNAKLKKHSAVHSDERRYQCKVCGKGFKSREANRVHQRIHTQEKPYVCHICGMAFTYNCLLKTHLEKGHEPGN</sequence>
<evidence type="ECO:0000259" key="7">
    <source>
        <dbReference type="PROSITE" id="PS50157"/>
    </source>
</evidence>
<dbReference type="Gene3D" id="3.30.160.60">
    <property type="entry name" value="Classic Zinc Finger"/>
    <property type="match status" value="4"/>
</dbReference>
<organism evidence="8 9">
    <name type="scientific">Aedes albopictus</name>
    <name type="common">Asian tiger mosquito</name>
    <name type="synonym">Stegomyia albopicta</name>
    <dbReference type="NCBI Taxonomy" id="7160"/>
    <lineage>
        <taxon>Eukaryota</taxon>
        <taxon>Metazoa</taxon>
        <taxon>Ecdysozoa</taxon>
        <taxon>Arthropoda</taxon>
        <taxon>Hexapoda</taxon>
        <taxon>Insecta</taxon>
        <taxon>Pterygota</taxon>
        <taxon>Neoptera</taxon>
        <taxon>Endopterygota</taxon>
        <taxon>Diptera</taxon>
        <taxon>Nematocera</taxon>
        <taxon>Culicoidea</taxon>
        <taxon>Culicidae</taxon>
        <taxon>Culicinae</taxon>
        <taxon>Aedini</taxon>
        <taxon>Aedes</taxon>
        <taxon>Stegomyia</taxon>
    </lineage>
</organism>
<dbReference type="PANTHER" id="PTHR24379">
    <property type="entry name" value="KRAB AND ZINC FINGER DOMAIN-CONTAINING"/>
    <property type="match status" value="1"/>
</dbReference>
<evidence type="ECO:0000313" key="8">
    <source>
        <dbReference type="EnsemblMetazoa" id="AALFPA23_023230.P34557"/>
    </source>
</evidence>
<feature type="compositionally biased region" description="Polar residues" evidence="6">
    <location>
        <begin position="350"/>
        <end position="359"/>
    </location>
</feature>
<evidence type="ECO:0000256" key="1">
    <source>
        <dbReference type="ARBA" id="ARBA00022723"/>
    </source>
</evidence>
<keyword evidence="3 5" id="KW-0863">Zinc-finger</keyword>
<evidence type="ECO:0000256" key="5">
    <source>
        <dbReference type="PROSITE-ProRule" id="PRU00042"/>
    </source>
</evidence>
<feature type="compositionally biased region" description="Polar residues" evidence="6">
    <location>
        <begin position="32"/>
        <end position="50"/>
    </location>
</feature>
<protein>
    <recommendedName>
        <fullName evidence="7">C2H2-type domain-containing protein</fullName>
    </recommendedName>
</protein>
<proteinExistence type="predicted"/>
<keyword evidence="1" id="KW-0479">Metal-binding</keyword>
<feature type="domain" description="C2H2-type" evidence="7">
    <location>
        <begin position="430"/>
        <end position="457"/>
    </location>
</feature>
<dbReference type="SUPFAM" id="SSF57667">
    <property type="entry name" value="beta-beta-alpha zinc fingers"/>
    <property type="match status" value="3"/>
</dbReference>
<evidence type="ECO:0000313" key="9">
    <source>
        <dbReference type="Proteomes" id="UP000069940"/>
    </source>
</evidence>
<feature type="region of interest" description="Disordered" evidence="6">
    <location>
        <begin position="26"/>
        <end position="53"/>
    </location>
</feature>
<feature type="region of interest" description="Disordered" evidence="6">
    <location>
        <begin position="335"/>
        <end position="379"/>
    </location>
</feature>
<dbReference type="EnsemblMetazoa" id="AALFPA23_023230.R34557">
    <property type="protein sequence ID" value="AALFPA23_023230.P34557"/>
    <property type="gene ID" value="AALFPA23_023230"/>
</dbReference>
<keyword evidence="9" id="KW-1185">Reference proteome</keyword>
<dbReference type="PANTHER" id="PTHR24379:SF121">
    <property type="entry name" value="C2H2-TYPE DOMAIN-CONTAINING PROTEIN"/>
    <property type="match status" value="1"/>
</dbReference>
<accession>A0ABM2A064</accession>
<evidence type="ECO:0000256" key="6">
    <source>
        <dbReference type="SAM" id="MobiDB-lite"/>
    </source>
</evidence>
<evidence type="ECO:0000256" key="2">
    <source>
        <dbReference type="ARBA" id="ARBA00022737"/>
    </source>
</evidence>
<reference evidence="9" key="1">
    <citation type="journal article" date="2015" name="Proc. Natl. Acad. Sci. U.S.A.">
        <title>Genome sequence of the Asian Tiger mosquito, Aedes albopictus, reveals insights into its biology, genetics, and evolution.</title>
        <authorList>
            <person name="Chen X.G."/>
            <person name="Jiang X."/>
            <person name="Gu J."/>
            <person name="Xu M."/>
            <person name="Wu Y."/>
            <person name="Deng Y."/>
            <person name="Zhang C."/>
            <person name="Bonizzoni M."/>
            <person name="Dermauw W."/>
            <person name="Vontas J."/>
            <person name="Armbruster P."/>
            <person name="Huang X."/>
            <person name="Yang Y."/>
            <person name="Zhang H."/>
            <person name="He W."/>
            <person name="Peng H."/>
            <person name="Liu Y."/>
            <person name="Wu K."/>
            <person name="Chen J."/>
            <person name="Lirakis M."/>
            <person name="Topalis P."/>
            <person name="Van Leeuwen T."/>
            <person name="Hall A.B."/>
            <person name="Jiang X."/>
            <person name="Thorpe C."/>
            <person name="Mueller R.L."/>
            <person name="Sun C."/>
            <person name="Waterhouse R.M."/>
            <person name="Yan G."/>
            <person name="Tu Z.J."/>
            <person name="Fang X."/>
            <person name="James A.A."/>
        </authorList>
    </citation>
    <scope>NUCLEOTIDE SEQUENCE [LARGE SCALE GENOMIC DNA]</scope>
    <source>
        <strain evidence="9">Foshan</strain>
    </source>
</reference>
<dbReference type="PROSITE" id="PS50157">
    <property type="entry name" value="ZINC_FINGER_C2H2_2"/>
    <property type="match status" value="4"/>
</dbReference>
<dbReference type="SMART" id="SM00355">
    <property type="entry name" value="ZnF_C2H2"/>
    <property type="match status" value="5"/>
</dbReference>
<dbReference type="Proteomes" id="UP000069940">
    <property type="component" value="Unassembled WGS sequence"/>
</dbReference>